<evidence type="ECO:0000313" key="3">
    <source>
        <dbReference type="Proteomes" id="UP000659630"/>
    </source>
</evidence>
<proteinExistence type="predicted"/>
<dbReference type="InterPro" id="IPR027417">
    <property type="entry name" value="P-loop_NTPase"/>
</dbReference>
<dbReference type="PANTHER" id="PTHR32182:SF22">
    <property type="entry name" value="ATP-DEPENDENT ENDONUCLEASE, OLD FAMILY-RELATED"/>
    <property type="match status" value="1"/>
</dbReference>
<name>A0A923L0L5_9FIRM</name>
<dbReference type="InterPro" id="IPR036597">
    <property type="entry name" value="Fido-like_dom_sf"/>
</dbReference>
<dbReference type="AlphaFoldDB" id="A0A923L0L5"/>
<evidence type="ECO:0000313" key="2">
    <source>
        <dbReference type="EMBL" id="MBC5580700.1"/>
    </source>
</evidence>
<dbReference type="InterPro" id="IPR041685">
    <property type="entry name" value="AAA_GajA/Old/RecF-like"/>
</dbReference>
<dbReference type="Pfam" id="PF13175">
    <property type="entry name" value="AAA_15"/>
    <property type="match status" value="1"/>
</dbReference>
<dbReference type="Gene3D" id="3.40.50.300">
    <property type="entry name" value="P-loop containing nucleotide triphosphate hydrolases"/>
    <property type="match status" value="1"/>
</dbReference>
<reference evidence="2" key="1">
    <citation type="submission" date="2020-08" db="EMBL/GenBank/DDBJ databases">
        <title>Genome public.</title>
        <authorList>
            <person name="Liu C."/>
            <person name="Sun Q."/>
        </authorList>
    </citation>
    <scope>NUCLEOTIDE SEQUENCE</scope>
    <source>
        <strain evidence="2">BX8</strain>
    </source>
</reference>
<dbReference type="RefSeq" id="WP_186887035.1">
    <property type="nucleotide sequence ID" value="NZ_JACONZ010000001.1"/>
</dbReference>
<dbReference type="EMBL" id="JACONZ010000001">
    <property type="protein sequence ID" value="MBC5580700.1"/>
    <property type="molecule type" value="Genomic_DNA"/>
</dbReference>
<evidence type="ECO:0000259" key="1">
    <source>
        <dbReference type="PROSITE" id="PS51459"/>
    </source>
</evidence>
<accession>A0A923L0L5</accession>
<dbReference type="GO" id="GO:0000731">
    <property type="term" value="P:DNA synthesis involved in DNA repair"/>
    <property type="evidence" value="ECO:0007669"/>
    <property type="project" value="TreeGrafter"/>
</dbReference>
<comment type="caution">
    <text evidence="2">The sequence shown here is derived from an EMBL/GenBank/DDBJ whole genome shotgun (WGS) entry which is preliminary data.</text>
</comment>
<protein>
    <submittedName>
        <fullName evidence="2">AAA family ATPase</fullName>
    </submittedName>
</protein>
<dbReference type="PROSITE" id="PS51459">
    <property type="entry name" value="FIDO"/>
    <property type="match status" value="1"/>
</dbReference>
<gene>
    <name evidence="2" type="ORF">H8S23_04205</name>
</gene>
<feature type="domain" description="Fido" evidence="1">
    <location>
        <begin position="410"/>
        <end position="543"/>
    </location>
</feature>
<organism evidence="2 3">
    <name type="scientific">Anaerofilum hominis</name>
    <dbReference type="NCBI Taxonomy" id="2763016"/>
    <lineage>
        <taxon>Bacteria</taxon>
        <taxon>Bacillati</taxon>
        <taxon>Bacillota</taxon>
        <taxon>Clostridia</taxon>
        <taxon>Eubacteriales</taxon>
        <taxon>Oscillospiraceae</taxon>
        <taxon>Anaerofilum</taxon>
    </lineage>
</organism>
<dbReference type="SUPFAM" id="SSF140931">
    <property type="entry name" value="Fic-like"/>
    <property type="match status" value="1"/>
</dbReference>
<dbReference type="Pfam" id="PF02661">
    <property type="entry name" value="Fic"/>
    <property type="match status" value="1"/>
</dbReference>
<dbReference type="GO" id="GO:0006302">
    <property type="term" value="P:double-strand break repair"/>
    <property type="evidence" value="ECO:0007669"/>
    <property type="project" value="TreeGrafter"/>
</dbReference>
<sequence>MVTIKRIHIKNFRSIVDETIDLTDFNCFVGKNDSGKSNVLKALNLFFNSKTDFKTDLDFQSDYSKFAKRGKKQAKEIVISIDIVIPRSYKEHGIKTWKKVWRIDGLHSDNLKTLFSAGSKGYTLLDRVQYLYIPAVKSNEYFKDLLSEVYTSMTKAANSALRDLNEKYSLQLQTLTSDLSYQIQEILGLQSSIRMPDDLNTLFRDLSFSTSDDFVTGIDLSHRGDGIKARHIPSILRFIQKNSEKSRPKNSVSGSYIWGFEEPENGVEYLSSFEMAQEFYSYINDCQILLTTHSPAFYAQSKNQNSTRFFVSKDDFGQSKYTSEIGEELYETMGLMQLVAPFIQSVKSEYIEHQNDISHTLFNQIRKVMAIMRRTDKELNVNQVLSVIEQYTVALDMLDAYDHQRIQKPLGSDEIYVLSYEECRELIDEMRFSAESELFGNEKDDSFKGSIGNIYQSFGEVDVYPSAEEKAANLLYLITKNHSFSDGNKRIAAAIFVYFLEKNNMLFYEGQKVIADHTLVAIVVMIAESHPEEKETMVNLVMNFLVHQ</sequence>
<dbReference type="Gene3D" id="1.20.120.1870">
    <property type="entry name" value="Fic/DOC protein, Fido domain"/>
    <property type="match status" value="1"/>
</dbReference>
<keyword evidence="3" id="KW-1185">Reference proteome</keyword>
<dbReference type="PANTHER" id="PTHR32182">
    <property type="entry name" value="DNA REPLICATION AND REPAIR PROTEIN RECF"/>
    <property type="match status" value="1"/>
</dbReference>
<dbReference type="InterPro" id="IPR053737">
    <property type="entry name" value="Type_II_TA_Toxin"/>
</dbReference>
<dbReference type="SUPFAM" id="SSF52540">
    <property type="entry name" value="P-loop containing nucleoside triphosphate hydrolases"/>
    <property type="match status" value="1"/>
</dbReference>
<dbReference type="Proteomes" id="UP000659630">
    <property type="component" value="Unassembled WGS sequence"/>
</dbReference>
<dbReference type="InterPro" id="IPR003812">
    <property type="entry name" value="Fido"/>
</dbReference>